<name>A0A422PYV3_9TRYP</name>
<feature type="region of interest" description="Disordered" evidence="1">
    <location>
        <begin position="87"/>
        <end position="133"/>
    </location>
</feature>
<feature type="non-terminal residue" evidence="2">
    <location>
        <position position="300"/>
    </location>
</feature>
<organism evidence="2 3">
    <name type="scientific">Trypanosoma conorhini</name>
    <dbReference type="NCBI Taxonomy" id="83891"/>
    <lineage>
        <taxon>Eukaryota</taxon>
        <taxon>Discoba</taxon>
        <taxon>Euglenozoa</taxon>
        <taxon>Kinetoplastea</taxon>
        <taxon>Metakinetoplastina</taxon>
        <taxon>Trypanosomatida</taxon>
        <taxon>Trypanosomatidae</taxon>
        <taxon>Trypanosoma</taxon>
    </lineage>
</organism>
<gene>
    <name evidence="2" type="ORF">Tco025E_03039</name>
</gene>
<proteinExistence type="predicted"/>
<dbReference type="EMBL" id="MKKU01000128">
    <property type="protein sequence ID" value="RNF22902.1"/>
    <property type="molecule type" value="Genomic_DNA"/>
</dbReference>
<feature type="non-terminal residue" evidence="2">
    <location>
        <position position="1"/>
    </location>
</feature>
<evidence type="ECO:0000256" key="1">
    <source>
        <dbReference type="SAM" id="MobiDB-lite"/>
    </source>
</evidence>
<evidence type="ECO:0000313" key="3">
    <source>
        <dbReference type="Proteomes" id="UP000284403"/>
    </source>
</evidence>
<dbReference type="AlphaFoldDB" id="A0A422PYV3"/>
<sequence>QVGFCVLVQCISRRFPCFPRCTAGSLRRGRAAEVTPRRLHFLSLVHRSARAWEIAPLRMVVTSAPPNQRKSDALGLFAAAHDSARHSDAAAQQWGKRGARKRGAQGGRPRVVGLRDPPSSGVRERRGSDCRNAQPVQCGEGTQRAICLGGRLGVLRFVFFAHAGAHRRVGRRNGAWMELAPGGERATARGCSLGGAASLPLSADAATSATRQASPRRGDLVRFALYGCESTEQPFRNFNSPRPRRKCCREGSCCIFSSFGFCINTYICDLTDMVAKATLCFYFSSLFYVKVAPWHRQFYS</sequence>
<dbReference type="GeneID" id="40316650"/>
<keyword evidence="3" id="KW-1185">Reference proteome</keyword>
<dbReference type="RefSeq" id="XP_029229988.1">
    <property type="nucleotide sequence ID" value="XM_029369961.1"/>
</dbReference>
<accession>A0A422PYV3</accession>
<reference evidence="2 3" key="1">
    <citation type="journal article" date="2018" name="BMC Genomics">
        <title>Genomic comparison of Trypanosoma conorhini and Trypanosoma rangeli to Trypanosoma cruzi strains of high and low virulence.</title>
        <authorList>
            <person name="Bradwell K.R."/>
            <person name="Koparde V.N."/>
            <person name="Matveyev A.V."/>
            <person name="Serrano M.G."/>
            <person name="Alves J.M."/>
            <person name="Parikh H."/>
            <person name="Huang B."/>
            <person name="Lee V."/>
            <person name="Espinosa-Alvarez O."/>
            <person name="Ortiz P.A."/>
            <person name="Costa-Martins A.G."/>
            <person name="Teixeira M.M."/>
            <person name="Buck G.A."/>
        </authorList>
    </citation>
    <scope>NUCLEOTIDE SEQUENCE [LARGE SCALE GENOMIC DNA]</scope>
    <source>
        <strain evidence="2 3">025E</strain>
    </source>
</reference>
<evidence type="ECO:0000313" key="2">
    <source>
        <dbReference type="EMBL" id="RNF22902.1"/>
    </source>
</evidence>
<dbReference type="Proteomes" id="UP000284403">
    <property type="component" value="Unassembled WGS sequence"/>
</dbReference>
<comment type="caution">
    <text evidence="2">The sequence shown here is derived from an EMBL/GenBank/DDBJ whole genome shotgun (WGS) entry which is preliminary data.</text>
</comment>
<protein>
    <submittedName>
        <fullName evidence="2">Uncharacterized protein</fullName>
    </submittedName>
</protein>